<organism evidence="1 2">
    <name type="scientific">Cohnella endophytica</name>
    <dbReference type="NCBI Taxonomy" id="2419778"/>
    <lineage>
        <taxon>Bacteria</taxon>
        <taxon>Bacillati</taxon>
        <taxon>Bacillota</taxon>
        <taxon>Bacilli</taxon>
        <taxon>Bacillales</taxon>
        <taxon>Paenibacillaceae</taxon>
        <taxon>Cohnella</taxon>
    </lineage>
</organism>
<dbReference type="Gene3D" id="3.30.470.20">
    <property type="entry name" value="ATP-grasp fold, B domain"/>
    <property type="match status" value="1"/>
</dbReference>
<dbReference type="EMBL" id="RBZM01000010">
    <property type="protein sequence ID" value="RKP48033.1"/>
    <property type="molecule type" value="Genomic_DNA"/>
</dbReference>
<proteinExistence type="predicted"/>
<dbReference type="InterPro" id="IPR026838">
    <property type="entry name" value="YheC/D"/>
</dbReference>
<keyword evidence="2" id="KW-1185">Reference proteome</keyword>
<dbReference type="RefSeq" id="WP_120979323.1">
    <property type="nucleotide sequence ID" value="NZ_RBZM01000010.1"/>
</dbReference>
<accession>A0A494XKG3</accession>
<name>A0A494XKG3_9BACL</name>
<evidence type="ECO:0000313" key="1">
    <source>
        <dbReference type="EMBL" id="RKP48033.1"/>
    </source>
</evidence>
<dbReference type="SUPFAM" id="SSF56059">
    <property type="entry name" value="Glutathione synthetase ATP-binding domain-like"/>
    <property type="match status" value="1"/>
</dbReference>
<comment type="caution">
    <text evidence="1">The sequence shown here is derived from an EMBL/GenBank/DDBJ whole genome shotgun (WGS) entry which is preliminary data.</text>
</comment>
<protein>
    <submittedName>
        <fullName evidence="1">YheC/YheD family protein</fullName>
    </submittedName>
</protein>
<dbReference type="OrthoDB" id="7869153at2"/>
<evidence type="ECO:0000313" key="2">
    <source>
        <dbReference type="Proteomes" id="UP000282076"/>
    </source>
</evidence>
<reference evidence="1 2" key="1">
    <citation type="submission" date="2018-10" db="EMBL/GenBank/DDBJ databases">
        <title>Cohnella sp. M2MS4P-1, whole genome shotgun sequence.</title>
        <authorList>
            <person name="Tuo L."/>
        </authorList>
    </citation>
    <scope>NUCLEOTIDE SEQUENCE [LARGE SCALE GENOMIC DNA]</scope>
    <source>
        <strain evidence="1 2">M2MS4P-1</strain>
    </source>
</reference>
<sequence>MNHSTAVSSKWTKTKVLTGSAYLDAHIPTTLRMTEASLRRLLGSFGLAYVKPESGSCGVGVMRVEREAGRWVVRDGIKRFSFGSYRQMYRWLAGRTAGVSYLAQRGIRVLHYRRRPVDFRVMIQKGKKVGWQVTGTAARVAHPRKAVTNGSQGGSIFEASILLRGLTGHESSVRLLREFNGLARATAHRFARSYPRMREFGLDIAVDRKHRTWILEVNTRPDPCPFAKLADSSMLRKIVSFGRGYGRSYNLSCKKARRG</sequence>
<dbReference type="AlphaFoldDB" id="A0A494XKG3"/>
<gene>
    <name evidence="1" type="ORF">D7Z26_22815</name>
</gene>
<dbReference type="Proteomes" id="UP000282076">
    <property type="component" value="Unassembled WGS sequence"/>
</dbReference>
<dbReference type="Pfam" id="PF14398">
    <property type="entry name" value="ATPgrasp_YheCD"/>
    <property type="match status" value="1"/>
</dbReference>